<reference evidence="1 2" key="1">
    <citation type="submission" date="2023-09" db="EMBL/GenBank/DDBJ databases">
        <authorList>
            <person name="Rey-Velasco X."/>
        </authorList>
    </citation>
    <scope>NUCLEOTIDE SEQUENCE [LARGE SCALE GENOMIC DNA]</scope>
    <source>
        <strain evidence="1 2">P050</strain>
    </source>
</reference>
<gene>
    <name evidence="1" type="ORF">RM519_05655</name>
</gene>
<protein>
    <submittedName>
        <fullName evidence="1">DUF4442 domain-containing protein</fullName>
    </submittedName>
</protein>
<evidence type="ECO:0000313" key="1">
    <source>
        <dbReference type="EMBL" id="MDT0552725.1"/>
    </source>
</evidence>
<dbReference type="InterPro" id="IPR027961">
    <property type="entry name" value="DUF4442"/>
</dbReference>
<evidence type="ECO:0000313" key="2">
    <source>
        <dbReference type="Proteomes" id="UP001252186"/>
    </source>
</evidence>
<dbReference type="EMBL" id="JAVRHV010000002">
    <property type="protein sequence ID" value="MDT0552725.1"/>
    <property type="molecule type" value="Genomic_DNA"/>
</dbReference>
<organism evidence="1 2">
    <name type="scientific">Urechidicola vernalis</name>
    <dbReference type="NCBI Taxonomy" id="3075600"/>
    <lineage>
        <taxon>Bacteria</taxon>
        <taxon>Pseudomonadati</taxon>
        <taxon>Bacteroidota</taxon>
        <taxon>Flavobacteriia</taxon>
        <taxon>Flavobacteriales</taxon>
        <taxon>Flavobacteriaceae</taxon>
        <taxon>Urechidicola</taxon>
    </lineage>
</organism>
<dbReference type="Proteomes" id="UP001252186">
    <property type="component" value="Unassembled WGS sequence"/>
</dbReference>
<dbReference type="SUPFAM" id="SSF54637">
    <property type="entry name" value="Thioesterase/thiol ester dehydrase-isomerase"/>
    <property type="match status" value="1"/>
</dbReference>
<name>A0ABU2Y3J1_9FLAO</name>
<dbReference type="Pfam" id="PF14539">
    <property type="entry name" value="DUF4442"/>
    <property type="match status" value="1"/>
</dbReference>
<comment type="caution">
    <text evidence="1">The sequence shown here is derived from an EMBL/GenBank/DDBJ whole genome shotgun (WGS) entry which is preliminary data.</text>
</comment>
<proteinExistence type="predicted"/>
<keyword evidence="2" id="KW-1185">Reference proteome</keyword>
<dbReference type="InterPro" id="IPR029069">
    <property type="entry name" value="HotDog_dom_sf"/>
</dbReference>
<accession>A0ABU2Y3J1</accession>
<dbReference type="RefSeq" id="WP_311592657.1">
    <property type="nucleotide sequence ID" value="NZ_JAVRHV010000002.1"/>
</dbReference>
<dbReference type="Gene3D" id="3.10.129.10">
    <property type="entry name" value="Hotdog Thioesterase"/>
    <property type="match status" value="1"/>
</dbReference>
<sequence>MAKLPSAYLSGVRLKSISDSEVVAKVKFRWINQNPFKSLYWATQGMASELTTGIIVMREIAESGKRISMLVTKQQGEFLKKAKGTILFSCVDTDMVKTAIAQSIATGKGQQIILVSKGVDEAGDTVSSFSYEWSIKLRT</sequence>